<dbReference type="EMBL" id="JAAWVO010039630">
    <property type="protein sequence ID" value="MBN3318371.1"/>
    <property type="molecule type" value="Genomic_DNA"/>
</dbReference>
<proteinExistence type="predicted"/>
<evidence type="ECO:0000313" key="2">
    <source>
        <dbReference type="Proteomes" id="UP000736164"/>
    </source>
</evidence>
<dbReference type="PANTHER" id="PTHR35247">
    <property type="entry name" value="TESTIS-EXPRESSED PROTEIN 43"/>
    <property type="match status" value="1"/>
</dbReference>
<feature type="non-terminal residue" evidence="1">
    <location>
        <position position="1"/>
    </location>
</feature>
<accession>A0A8J7TD11</accession>
<dbReference type="InterPro" id="IPR027965">
    <property type="entry name" value="SPMIP10"/>
</dbReference>
<keyword evidence="2" id="KW-1185">Reference proteome</keyword>
<dbReference type="PANTHER" id="PTHR35247:SF1">
    <property type="entry name" value="TESTIS-EXPRESSED PROTEIN 43"/>
    <property type="match status" value="1"/>
</dbReference>
<sequence length="121" mass="14391">MHSIQAYLCFDRLVHLHLPIFTPNHPMIPKHYVMQWKKDMKNRELILKNAALAKIPHGPHEDSLYWEHQERLCHGQERTGKLDTTTYNFPQSNMKIPITSHYSKYKSSLITRRGVWEKAQL</sequence>
<comment type="caution">
    <text evidence="1">The sequence shown here is derived from an EMBL/GenBank/DDBJ whole genome shotgun (WGS) entry which is preliminary data.</text>
</comment>
<dbReference type="AlphaFoldDB" id="A0A8J7TD11"/>
<reference evidence="1" key="1">
    <citation type="journal article" date="2021" name="Cell">
        <title>Tracing the genetic footprints of vertebrate landing in non-teleost ray-finned fishes.</title>
        <authorList>
            <person name="Bi X."/>
            <person name="Wang K."/>
            <person name="Yang L."/>
            <person name="Pan H."/>
            <person name="Jiang H."/>
            <person name="Wei Q."/>
            <person name="Fang M."/>
            <person name="Yu H."/>
            <person name="Zhu C."/>
            <person name="Cai Y."/>
            <person name="He Y."/>
            <person name="Gan X."/>
            <person name="Zeng H."/>
            <person name="Yu D."/>
            <person name="Zhu Y."/>
            <person name="Jiang H."/>
            <person name="Qiu Q."/>
            <person name="Yang H."/>
            <person name="Zhang Y.E."/>
            <person name="Wang W."/>
            <person name="Zhu M."/>
            <person name="He S."/>
            <person name="Zhang G."/>
        </authorList>
    </citation>
    <scope>NUCLEOTIDE SEQUENCE</scope>
    <source>
        <strain evidence="1">Allg_001</strain>
    </source>
</reference>
<dbReference type="Pfam" id="PF14983">
    <property type="entry name" value="SPMIP10-like"/>
    <property type="match status" value="1"/>
</dbReference>
<gene>
    <name evidence="1" type="primary">Tex43</name>
    <name evidence="1" type="ORF">GTO95_0015457</name>
</gene>
<dbReference type="Proteomes" id="UP000736164">
    <property type="component" value="Unassembled WGS sequence"/>
</dbReference>
<feature type="non-terminal residue" evidence="1">
    <location>
        <position position="121"/>
    </location>
</feature>
<evidence type="ECO:0000313" key="1">
    <source>
        <dbReference type="EMBL" id="MBN3318371.1"/>
    </source>
</evidence>
<name>A0A8J7TD11_ATRSP</name>
<protein>
    <submittedName>
        <fullName evidence="1">TEX43 protein</fullName>
    </submittedName>
</protein>
<organism evidence="1 2">
    <name type="scientific">Atractosteus spatula</name>
    <name type="common">Alligator gar</name>
    <name type="synonym">Lepisosteus spatula</name>
    <dbReference type="NCBI Taxonomy" id="7917"/>
    <lineage>
        <taxon>Eukaryota</taxon>
        <taxon>Metazoa</taxon>
        <taxon>Chordata</taxon>
        <taxon>Craniata</taxon>
        <taxon>Vertebrata</taxon>
        <taxon>Euteleostomi</taxon>
        <taxon>Actinopterygii</taxon>
        <taxon>Neopterygii</taxon>
        <taxon>Holostei</taxon>
        <taxon>Semionotiformes</taxon>
        <taxon>Lepisosteidae</taxon>
        <taxon>Atractosteus</taxon>
    </lineage>
</organism>